<evidence type="ECO:0000256" key="1">
    <source>
        <dbReference type="ARBA" id="ARBA00022598"/>
    </source>
</evidence>
<dbReference type="Gene3D" id="3.40.50.720">
    <property type="entry name" value="NAD(P)-binding Rossmann-like Domain"/>
    <property type="match status" value="1"/>
</dbReference>
<dbReference type="EMBL" id="JAPWIS010000003">
    <property type="protein sequence ID" value="MCZ4583456.1"/>
    <property type="molecule type" value="Genomic_DNA"/>
</dbReference>
<protein>
    <submittedName>
        <fullName evidence="6">CoA-binding protein</fullName>
    </submittedName>
</protein>
<dbReference type="SMART" id="SM00881">
    <property type="entry name" value="CoA_binding"/>
    <property type="match status" value="1"/>
</dbReference>
<dbReference type="AlphaFoldDB" id="A0AAX3YGQ6"/>
<dbReference type="PIRSF" id="PIRSF001553">
    <property type="entry name" value="SucCS_alpha"/>
    <property type="match status" value="1"/>
</dbReference>
<dbReference type="GO" id="GO:0009361">
    <property type="term" value="C:succinate-CoA ligase complex (ADP-forming)"/>
    <property type="evidence" value="ECO:0007669"/>
    <property type="project" value="TreeGrafter"/>
</dbReference>
<dbReference type="EMBL" id="CP130953">
    <property type="protein sequence ID" value="WLF47182.1"/>
    <property type="molecule type" value="Genomic_DNA"/>
</dbReference>
<dbReference type="InterPro" id="IPR005810">
    <property type="entry name" value="CoA_lig_alpha"/>
</dbReference>
<dbReference type="Pfam" id="PF02629">
    <property type="entry name" value="CoA_binding"/>
    <property type="match status" value="1"/>
</dbReference>
<dbReference type="InterPro" id="IPR036291">
    <property type="entry name" value="NAD(P)-bd_dom_sf"/>
</dbReference>
<evidence type="ECO:0000313" key="7">
    <source>
        <dbReference type="Proteomes" id="UP001066327"/>
    </source>
</evidence>
<keyword evidence="2" id="KW-0547">Nucleotide-binding</keyword>
<evidence type="ECO:0000313" key="8">
    <source>
        <dbReference type="Proteomes" id="UP001231166"/>
    </source>
</evidence>
<dbReference type="Gene3D" id="3.40.50.261">
    <property type="entry name" value="Succinyl-CoA synthetase domains"/>
    <property type="match status" value="1"/>
</dbReference>
<dbReference type="PANTHER" id="PTHR11117">
    <property type="entry name" value="SUCCINYL-COA LIGASE SUBUNIT ALPHA"/>
    <property type="match status" value="1"/>
</dbReference>
<dbReference type="GO" id="GO:0004775">
    <property type="term" value="F:succinate-CoA ligase (ADP-forming) activity"/>
    <property type="evidence" value="ECO:0007669"/>
    <property type="project" value="TreeGrafter"/>
</dbReference>
<keyword evidence="1" id="KW-0436">Ligase</keyword>
<dbReference type="InterPro" id="IPR032875">
    <property type="entry name" value="Succ_CoA_lig_flav_dom"/>
</dbReference>
<evidence type="ECO:0000313" key="6">
    <source>
        <dbReference type="EMBL" id="WLF47182.1"/>
    </source>
</evidence>
<dbReference type="RefSeq" id="WP_166680650.1">
    <property type="nucleotide sequence ID" value="NZ_CP072193.1"/>
</dbReference>
<dbReference type="GO" id="GO:0000166">
    <property type="term" value="F:nucleotide binding"/>
    <property type="evidence" value="ECO:0007669"/>
    <property type="project" value="UniProtKB-KW"/>
</dbReference>
<name>A0AAX3YGQ6_RHOOP</name>
<dbReference type="InterPro" id="IPR016102">
    <property type="entry name" value="Succinyl-CoA_synth-like"/>
</dbReference>
<reference evidence="6" key="2">
    <citation type="submission" date="2023-07" db="EMBL/GenBank/DDBJ databases">
        <title>Genomic analysis of Rhodococcus opacus VOC-14 with glycol ethers degradation activity.</title>
        <authorList>
            <person name="Narkevich D.A."/>
            <person name="Hlushen A.M."/>
            <person name="Akhremchuk A.E."/>
            <person name="Sikolenko M.A."/>
            <person name="Valentovich L.N."/>
        </authorList>
    </citation>
    <scope>NUCLEOTIDE SEQUENCE</scope>
    <source>
        <strain evidence="6">VOC-14</strain>
    </source>
</reference>
<accession>A0AAX3YGQ6</accession>
<dbReference type="SUPFAM" id="SSF52210">
    <property type="entry name" value="Succinyl-CoA synthetase domains"/>
    <property type="match status" value="1"/>
</dbReference>
<dbReference type="SUPFAM" id="SSF51735">
    <property type="entry name" value="NAD(P)-binding Rossmann-fold domains"/>
    <property type="match status" value="1"/>
</dbReference>
<sequence>MIRELLEARSGLLVQGITGRQGQLETRWMLDSGVDVAAGVTPGKGGSAVLGVPVFDTVAEAVAATDSRVAMSYAPPHAAADAVAEAAQAGIELIVVSSENIPQHRWLRALAVAREHHCHVIGPNSQGVVVPGVGRIGCPGGNEPWQRFAPGSVGIVSRSGGMASELAMLMRNWGWGTSVQMSIGGTPAVGTTLTEGVELAASDPNTRAVVVFGEPSGGQEIDLAVAVADGRIDVPVIAMVAGRAADSLPTTLPFGHAPRSADGATVQEKCAALADAGVLVARSTHHVRAHLADVLPAAALR</sequence>
<dbReference type="Proteomes" id="UP001231166">
    <property type="component" value="Chromosome"/>
</dbReference>
<feature type="active site" description="Tele-phosphohistidine intermediate" evidence="3">
    <location>
        <position position="256"/>
    </location>
</feature>
<gene>
    <name evidence="5" type="ORF">O4328_07105</name>
    <name evidence="6" type="ORF">Q5707_35935</name>
</gene>
<reference evidence="5" key="1">
    <citation type="submission" date="2022-12" db="EMBL/GenBank/DDBJ databases">
        <authorList>
            <person name="Krivoruchko A.V."/>
            <person name="Elkin A."/>
        </authorList>
    </citation>
    <scope>NUCLEOTIDE SEQUENCE</scope>
    <source>
        <strain evidence="5">IEGM 249</strain>
    </source>
</reference>
<evidence type="ECO:0000256" key="3">
    <source>
        <dbReference type="PIRSR" id="PIRSR001553-1"/>
    </source>
</evidence>
<dbReference type="PANTHER" id="PTHR11117:SF2">
    <property type="entry name" value="SUCCINATE--COA LIGASE [ADP_GDP-FORMING] SUBUNIT ALPHA, MITOCHONDRIAL"/>
    <property type="match status" value="1"/>
</dbReference>
<feature type="domain" description="CoA-binding" evidence="4">
    <location>
        <begin position="5"/>
        <end position="101"/>
    </location>
</feature>
<dbReference type="Pfam" id="PF13607">
    <property type="entry name" value="Succ_CoA_lig"/>
    <property type="match status" value="1"/>
</dbReference>
<proteinExistence type="predicted"/>
<keyword evidence="7" id="KW-1185">Reference proteome</keyword>
<evidence type="ECO:0000313" key="5">
    <source>
        <dbReference type="EMBL" id="MCZ4583456.1"/>
    </source>
</evidence>
<dbReference type="PRINTS" id="PR01798">
    <property type="entry name" value="SCOASYNTHASE"/>
</dbReference>
<evidence type="ECO:0000256" key="2">
    <source>
        <dbReference type="ARBA" id="ARBA00022741"/>
    </source>
</evidence>
<organism evidence="6 8">
    <name type="scientific">Rhodococcus opacus</name>
    <name type="common">Nocardia opaca</name>
    <dbReference type="NCBI Taxonomy" id="37919"/>
    <lineage>
        <taxon>Bacteria</taxon>
        <taxon>Bacillati</taxon>
        <taxon>Actinomycetota</taxon>
        <taxon>Actinomycetes</taxon>
        <taxon>Mycobacteriales</taxon>
        <taxon>Nocardiaceae</taxon>
        <taxon>Rhodococcus</taxon>
    </lineage>
</organism>
<dbReference type="InterPro" id="IPR003781">
    <property type="entry name" value="CoA-bd"/>
</dbReference>
<dbReference type="GO" id="GO:0006099">
    <property type="term" value="P:tricarboxylic acid cycle"/>
    <property type="evidence" value="ECO:0007669"/>
    <property type="project" value="TreeGrafter"/>
</dbReference>
<dbReference type="GO" id="GO:0004776">
    <property type="term" value="F:succinate-CoA ligase (GDP-forming) activity"/>
    <property type="evidence" value="ECO:0007669"/>
    <property type="project" value="TreeGrafter"/>
</dbReference>
<evidence type="ECO:0000259" key="4">
    <source>
        <dbReference type="SMART" id="SM00881"/>
    </source>
</evidence>
<dbReference type="Proteomes" id="UP001066327">
    <property type="component" value="Unassembled WGS sequence"/>
</dbReference>